<dbReference type="GO" id="GO:0000976">
    <property type="term" value="F:transcription cis-regulatory region binding"/>
    <property type="evidence" value="ECO:0007669"/>
    <property type="project" value="TreeGrafter"/>
</dbReference>
<dbReference type="InterPro" id="IPR036388">
    <property type="entry name" value="WH-like_DNA-bd_sf"/>
</dbReference>
<feature type="domain" description="HTH lysR-type" evidence="5">
    <location>
        <begin position="11"/>
        <end position="67"/>
    </location>
</feature>
<dbReference type="PROSITE" id="PS50931">
    <property type="entry name" value="HTH_LYSR"/>
    <property type="match status" value="1"/>
</dbReference>
<evidence type="ECO:0000313" key="6">
    <source>
        <dbReference type="EMBL" id="ASJ97452.1"/>
    </source>
</evidence>
<dbReference type="KEGG" id="smav:CFF01_13155"/>
<accession>A0AAC9U1X4</accession>
<organism evidence="6 7">
    <name type="scientific">Shewanella marisflavi</name>
    <dbReference type="NCBI Taxonomy" id="260364"/>
    <lineage>
        <taxon>Bacteria</taxon>
        <taxon>Pseudomonadati</taxon>
        <taxon>Pseudomonadota</taxon>
        <taxon>Gammaproteobacteria</taxon>
        <taxon>Alteromonadales</taxon>
        <taxon>Shewanellaceae</taxon>
        <taxon>Shewanella</taxon>
    </lineage>
</organism>
<sequence length="313" mass="34581">MSLRLQAHLGTLRQMEILLAVYDCGSVSGAAETLHLTQPTISMQLKKLAEVIGFPLYNIVGRKVIFTEAGLEVVKAATEILDSFARLEMSLSDMGELKSGTLRLAVVTTSKYFIPHLLGPFCERYPNVAVQLNVGNRQQIIERLKQGIDDFYVFSHPPGELNTESIEFFNNPLVAIAPENHPFVSQEGVSLAELCEAPFLMRENGSGTRLAIERFMAKQGVKLNVKMTIESNEAIKHSVMSGLGVSILSAHTLAFGGNTGLAQLNVKELPINSNWYFLWLKSKRPSAIAQAFLTHVESEGREMLLTELAKHKL</sequence>
<keyword evidence="4" id="KW-0804">Transcription</keyword>
<comment type="similarity">
    <text evidence="1">Belongs to the LysR transcriptional regulatory family.</text>
</comment>
<dbReference type="RefSeq" id="WP_088905099.1">
    <property type="nucleotide sequence ID" value="NZ_CP022272.1"/>
</dbReference>
<evidence type="ECO:0000256" key="3">
    <source>
        <dbReference type="ARBA" id="ARBA00023125"/>
    </source>
</evidence>
<keyword evidence="3" id="KW-0238">DNA-binding</keyword>
<keyword evidence="2" id="KW-0805">Transcription regulation</keyword>
<evidence type="ECO:0000256" key="1">
    <source>
        <dbReference type="ARBA" id="ARBA00009437"/>
    </source>
</evidence>
<evidence type="ECO:0000313" key="7">
    <source>
        <dbReference type="Proteomes" id="UP000198233"/>
    </source>
</evidence>
<evidence type="ECO:0000256" key="4">
    <source>
        <dbReference type="ARBA" id="ARBA00023163"/>
    </source>
</evidence>
<protein>
    <submittedName>
        <fullName evidence="6">LysR family transcriptional regulator</fullName>
    </submittedName>
</protein>
<dbReference type="AlphaFoldDB" id="A0AAC9U1X4"/>
<dbReference type="PANTHER" id="PTHR30126">
    <property type="entry name" value="HTH-TYPE TRANSCRIPTIONAL REGULATOR"/>
    <property type="match status" value="1"/>
</dbReference>
<reference evidence="6 7" key="1">
    <citation type="submission" date="2017-06" db="EMBL/GenBank/DDBJ databases">
        <title>Complete genome sequence of Shewanella marisflavi EP1 associated with anaerobic 2,4-dinitrotoluene reduction and salt tolerance.</title>
        <authorList>
            <person name="Huang J."/>
        </authorList>
    </citation>
    <scope>NUCLEOTIDE SEQUENCE [LARGE SCALE GENOMIC DNA]</scope>
    <source>
        <strain evidence="6 7">EP1</strain>
    </source>
</reference>
<dbReference type="Pfam" id="PF00126">
    <property type="entry name" value="HTH_1"/>
    <property type="match status" value="1"/>
</dbReference>
<proteinExistence type="inferred from homology"/>
<dbReference type="GO" id="GO:0003700">
    <property type="term" value="F:DNA-binding transcription factor activity"/>
    <property type="evidence" value="ECO:0007669"/>
    <property type="project" value="InterPro"/>
</dbReference>
<name>A0AAC9U1X4_9GAMM</name>
<dbReference type="Gene3D" id="1.10.10.10">
    <property type="entry name" value="Winged helix-like DNA-binding domain superfamily/Winged helix DNA-binding domain"/>
    <property type="match status" value="1"/>
</dbReference>
<dbReference type="SUPFAM" id="SSF46785">
    <property type="entry name" value="Winged helix' DNA-binding domain"/>
    <property type="match status" value="1"/>
</dbReference>
<dbReference type="CDD" id="cd08419">
    <property type="entry name" value="PBP2_CbbR_RubisCO_like"/>
    <property type="match status" value="1"/>
</dbReference>
<dbReference type="InterPro" id="IPR000847">
    <property type="entry name" value="LysR_HTH_N"/>
</dbReference>
<evidence type="ECO:0000259" key="5">
    <source>
        <dbReference type="PROSITE" id="PS50931"/>
    </source>
</evidence>
<dbReference type="PANTHER" id="PTHR30126:SF5">
    <property type="entry name" value="HTH-TYPE TRANSCRIPTIONAL ACTIVATOR CMPR"/>
    <property type="match status" value="1"/>
</dbReference>
<gene>
    <name evidence="6" type="ORF">CFF01_13155</name>
</gene>
<dbReference type="SUPFAM" id="SSF53850">
    <property type="entry name" value="Periplasmic binding protein-like II"/>
    <property type="match status" value="1"/>
</dbReference>
<dbReference type="Pfam" id="PF03466">
    <property type="entry name" value="LysR_substrate"/>
    <property type="match status" value="1"/>
</dbReference>
<dbReference type="InterPro" id="IPR036390">
    <property type="entry name" value="WH_DNA-bd_sf"/>
</dbReference>
<dbReference type="Proteomes" id="UP000198233">
    <property type="component" value="Chromosome"/>
</dbReference>
<dbReference type="EMBL" id="CP022272">
    <property type="protein sequence ID" value="ASJ97452.1"/>
    <property type="molecule type" value="Genomic_DNA"/>
</dbReference>
<dbReference type="Gene3D" id="3.40.190.290">
    <property type="match status" value="1"/>
</dbReference>
<dbReference type="InterPro" id="IPR005119">
    <property type="entry name" value="LysR_subst-bd"/>
</dbReference>
<evidence type="ECO:0000256" key="2">
    <source>
        <dbReference type="ARBA" id="ARBA00023015"/>
    </source>
</evidence>